<evidence type="ECO:0000313" key="2">
    <source>
        <dbReference type="Proteomes" id="UP000054549"/>
    </source>
</evidence>
<dbReference type="Proteomes" id="UP000054549">
    <property type="component" value="Unassembled WGS sequence"/>
</dbReference>
<gene>
    <name evidence="1" type="ORF">M378DRAFT_1047104</name>
</gene>
<name>A0A0C2W1D5_AMAMK</name>
<dbReference type="HOGENOM" id="CLU_1626602_0_0_1"/>
<dbReference type="EMBL" id="KN818599">
    <property type="protein sequence ID" value="KIL54927.1"/>
    <property type="molecule type" value="Genomic_DNA"/>
</dbReference>
<protein>
    <submittedName>
        <fullName evidence="1">Uncharacterized protein</fullName>
    </submittedName>
</protein>
<sequence>MASNTSQPIDDIPEGYVVCTHDGRKYLVPKFMHEATQQSLDAHQKRLDLGVHTAPGGSGNGVSIPYELLGGKLMIPPDPPLTQRELLGLHAEVKALQERLGISYKDASHRLYMTEIEKLKADETMHKMSATIKGQMQQSLYLFKNADADADTDADADAGGQNS</sequence>
<accession>A0A0C2W1D5</accession>
<proteinExistence type="predicted"/>
<evidence type="ECO:0000313" key="1">
    <source>
        <dbReference type="EMBL" id="KIL54927.1"/>
    </source>
</evidence>
<organism evidence="1 2">
    <name type="scientific">Amanita muscaria (strain Koide BX008)</name>
    <dbReference type="NCBI Taxonomy" id="946122"/>
    <lineage>
        <taxon>Eukaryota</taxon>
        <taxon>Fungi</taxon>
        <taxon>Dikarya</taxon>
        <taxon>Basidiomycota</taxon>
        <taxon>Agaricomycotina</taxon>
        <taxon>Agaricomycetes</taxon>
        <taxon>Agaricomycetidae</taxon>
        <taxon>Agaricales</taxon>
        <taxon>Pluteineae</taxon>
        <taxon>Amanitaceae</taxon>
        <taxon>Amanita</taxon>
    </lineage>
</organism>
<reference evidence="1 2" key="1">
    <citation type="submission" date="2014-04" db="EMBL/GenBank/DDBJ databases">
        <title>Evolutionary Origins and Diversification of the Mycorrhizal Mutualists.</title>
        <authorList>
            <consortium name="DOE Joint Genome Institute"/>
            <consortium name="Mycorrhizal Genomics Consortium"/>
            <person name="Kohler A."/>
            <person name="Kuo A."/>
            <person name="Nagy L.G."/>
            <person name="Floudas D."/>
            <person name="Copeland A."/>
            <person name="Barry K.W."/>
            <person name="Cichocki N."/>
            <person name="Veneault-Fourrey C."/>
            <person name="LaButti K."/>
            <person name="Lindquist E.A."/>
            <person name="Lipzen A."/>
            <person name="Lundell T."/>
            <person name="Morin E."/>
            <person name="Murat C."/>
            <person name="Riley R."/>
            <person name="Ohm R."/>
            <person name="Sun H."/>
            <person name="Tunlid A."/>
            <person name="Henrissat B."/>
            <person name="Grigoriev I.V."/>
            <person name="Hibbett D.S."/>
            <person name="Martin F."/>
        </authorList>
    </citation>
    <scope>NUCLEOTIDE SEQUENCE [LARGE SCALE GENOMIC DNA]</scope>
    <source>
        <strain evidence="1 2">Koide BX008</strain>
    </source>
</reference>
<keyword evidence="2" id="KW-1185">Reference proteome</keyword>
<dbReference type="InParanoid" id="A0A0C2W1D5"/>
<dbReference type="AlphaFoldDB" id="A0A0C2W1D5"/>
<dbReference type="OrthoDB" id="3044119at2759"/>